<keyword evidence="5" id="KW-0410">Iron transport</keyword>
<dbReference type="Pfam" id="PF07715">
    <property type="entry name" value="Plug"/>
    <property type="match status" value="1"/>
</dbReference>
<keyword evidence="12 19" id="KW-0675">Receptor</keyword>
<comment type="similarity">
    <text evidence="2 14 16">Belongs to the TonB-dependent receptor family.</text>
</comment>
<dbReference type="InterPro" id="IPR011662">
    <property type="entry name" value="Secretin/TonB_short_N"/>
</dbReference>
<dbReference type="SUPFAM" id="SSF56935">
    <property type="entry name" value="Porins"/>
    <property type="match status" value="1"/>
</dbReference>
<dbReference type="Gene3D" id="2.170.130.10">
    <property type="entry name" value="TonB-dependent receptor, plug domain"/>
    <property type="match status" value="1"/>
</dbReference>
<evidence type="ECO:0000256" key="14">
    <source>
        <dbReference type="PROSITE-ProRule" id="PRU01360"/>
    </source>
</evidence>
<evidence type="ECO:0000256" key="5">
    <source>
        <dbReference type="ARBA" id="ARBA00022496"/>
    </source>
</evidence>
<evidence type="ECO:0000256" key="12">
    <source>
        <dbReference type="ARBA" id="ARBA00023170"/>
    </source>
</evidence>
<keyword evidence="6 14" id="KW-0812">Transmembrane</keyword>
<evidence type="ECO:0000259" key="18">
    <source>
        <dbReference type="SMART" id="SM00965"/>
    </source>
</evidence>
<feature type="short sequence motif" description="TonB C-terminal box" evidence="15">
    <location>
        <begin position="783"/>
        <end position="800"/>
    </location>
</feature>
<evidence type="ECO:0000256" key="3">
    <source>
        <dbReference type="ARBA" id="ARBA00022448"/>
    </source>
</evidence>
<evidence type="ECO:0000256" key="13">
    <source>
        <dbReference type="ARBA" id="ARBA00023237"/>
    </source>
</evidence>
<keyword evidence="10 16" id="KW-0798">TonB box</keyword>
<dbReference type="PANTHER" id="PTHR32552">
    <property type="entry name" value="FERRICHROME IRON RECEPTOR-RELATED"/>
    <property type="match status" value="1"/>
</dbReference>
<proteinExistence type="inferred from homology"/>
<dbReference type="Gene3D" id="2.40.170.20">
    <property type="entry name" value="TonB-dependent receptor, beta-barrel domain"/>
    <property type="match status" value="1"/>
</dbReference>
<feature type="region of interest" description="Disordered" evidence="17">
    <location>
        <begin position="20"/>
        <end position="40"/>
    </location>
</feature>
<comment type="caution">
    <text evidence="19">The sequence shown here is derived from an EMBL/GenBank/DDBJ whole genome shotgun (WGS) entry which is preliminary data.</text>
</comment>
<sequence>MAGTGALMASAAPGAIAQTATTTAPVTDQASDKTGPRSAQRFDIAPGPLDVTLAQFGAAAGVPIAIDPAMAASMHSDGLRGTYTVPEALRALLSGQPLEAVATAGGGYWLRPSALTGPAPEVPPPLPISMLAEVTVTAAPGASGDDNYRATTVDLGAMGHRAIVDLPYSVEVITRDQLDNQQAASLVDALKTDASVTPISNNIGGLSSQIAIRGVGLDLLSGRKIDGLNIFGWSGDLPVEHFEQIQVLKGASGFLYGFAQPGGIVNFISKRPTDTPKRDVLTSITDSGTMLLSGDLGGRFGTDDRFGYRVNVVGETGDSYVKHGGRVERGSASLAVDWRVLPNLVWGADVLTVNRRVTGSSSWGIFPNASGSETDFAVAQPPPAIPGSRRIFSPFTSYETRARVYGTDVSWAFAENWKASLRYRGSTMERVYMNGSMFVNRVGDYTEVQYGGTDQFDTDDVQALVTGTVHTGFIRHELVFGTSYGRIRTYFSSVTNEAVLGTGNLANPGSFDNPHLEAPPADTLGSYTTQRAVFASDTLHIGEHLDVIAGLRRNGLRDSINGYDKTAYTPTGAVVFKPLPALSIYGSYMEALEQGATAPLTAANAQEVFAPLKTRQVEAGVKVDRQRWYASAAVFRIQRGLTYTTAQNVFTQDGESRYDGLELLAKTRLTARWQLIGSVMFLDAKNETGDPTLAGKRVDGTPRQQAKLYTEYRLGDTGLTLTGGLQYYGARPIDSANTATVPAYTLFDTGIRYEGRLGGARTVVRFNIDNLTNKAYWLTSASYLTQGAPRTFKLSARIEF</sequence>
<keyword evidence="9" id="KW-0406">Ion transport</keyword>
<organism evidence="19 20">
    <name type="scientific">Cupriavidus pampae</name>
    <dbReference type="NCBI Taxonomy" id="659251"/>
    <lineage>
        <taxon>Bacteria</taxon>
        <taxon>Pseudomonadati</taxon>
        <taxon>Pseudomonadota</taxon>
        <taxon>Betaproteobacteria</taxon>
        <taxon>Burkholderiales</taxon>
        <taxon>Burkholderiaceae</taxon>
        <taxon>Cupriavidus</taxon>
    </lineage>
</organism>
<dbReference type="PROSITE" id="PS52016">
    <property type="entry name" value="TONB_DEPENDENT_REC_3"/>
    <property type="match status" value="1"/>
</dbReference>
<feature type="compositionally biased region" description="Polar residues" evidence="17">
    <location>
        <begin position="20"/>
        <end position="29"/>
    </location>
</feature>
<accession>A0ABM8W9T8</accession>
<dbReference type="Proteomes" id="UP000706525">
    <property type="component" value="Unassembled WGS sequence"/>
</dbReference>
<dbReference type="InterPro" id="IPR037066">
    <property type="entry name" value="Plug_dom_sf"/>
</dbReference>
<dbReference type="SMART" id="SM00965">
    <property type="entry name" value="STN"/>
    <property type="match status" value="1"/>
</dbReference>
<dbReference type="Pfam" id="PF00593">
    <property type="entry name" value="TonB_dep_Rec_b-barrel"/>
    <property type="match status" value="1"/>
</dbReference>
<evidence type="ECO:0000256" key="1">
    <source>
        <dbReference type="ARBA" id="ARBA00004571"/>
    </source>
</evidence>
<evidence type="ECO:0000256" key="8">
    <source>
        <dbReference type="ARBA" id="ARBA00023004"/>
    </source>
</evidence>
<evidence type="ECO:0000256" key="4">
    <source>
        <dbReference type="ARBA" id="ARBA00022452"/>
    </source>
</evidence>
<feature type="domain" description="Secretin/TonB short N-terminal" evidence="18">
    <location>
        <begin position="62"/>
        <end position="113"/>
    </location>
</feature>
<reference evidence="19 20" key="1">
    <citation type="submission" date="2021-08" db="EMBL/GenBank/DDBJ databases">
        <authorList>
            <person name="Peeters C."/>
        </authorList>
    </citation>
    <scope>NUCLEOTIDE SEQUENCE [LARGE SCALE GENOMIC DNA]</scope>
    <source>
        <strain evidence="19 20">LMG 32289</strain>
    </source>
</reference>
<dbReference type="CDD" id="cd01347">
    <property type="entry name" value="ligand_gated_channel"/>
    <property type="match status" value="1"/>
</dbReference>
<keyword evidence="3 14" id="KW-0813">Transport</keyword>
<dbReference type="InterPro" id="IPR000531">
    <property type="entry name" value="Beta-barrel_TonB"/>
</dbReference>
<dbReference type="PROSITE" id="PS01156">
    <property type="entry name" value="TONB_DEPENDENT_REC_2"/>
    <property type="match status" value="1"/>
</dbReference>
<evidence type="ECO:0000256" key="16">
    <source>
        <dbReference type="RuleBase" id="RU003357"/>
    </source>
</evidence>
<evidence type="ECO:0000256" key="9">
    <source>
        <dbReference type="ARBA" id="ARBA00023065"/>
    </source>
</evidence>
<evidence type="ECO:0000256" key="7">
    <source>
        <dbReference type="ARBA" id="ARBA00022729"/>
    </source>
</evidence>
<gene>
    <name evidence="19" type="primary">fatA</name>
    <name evidence="19" type="ORF">LMG32289_00331</name>
</gene>
<dbReference type="PANTHER" id="PTHR32552:SF82">
    <property type="entry name" value="FCUA PROTEIN"/>
    <property type="match status" value="1"/>
</dbReference>
<keyword evidence="4 14" id="KW-1134">Transmembrane beta strand</keyword>
<keyword evidence="8" id="KW-0408">Iron</keyword>
<evidence type="ECO:0000313" key="19">
    <source>
        <dbReference type="EMBL" id="CAG9163997.1"/>
    </source>
</evidence>
<dbReference type="InterPro" id="IPR039426">
    <property type="entry name" value="TonB-dep_rcpt-like"/>
</dbReference>
<dbReference type="InterPro" id="IPR010917">
    <property type="entry name" value="TonB_rcpt_CS"/>
</dbReference>
<keyword evidence="13 14" id="KW-0998">Cell outer membrane</keyword>
<dbReference type="EMBL" id="CAJZAG010000001">
    <property type="protein sequence ID" value="CAG9163997.1"/>
    <property type="molecule type" value="Genomic_DNA"/>
</dbReference>
<dbReference type="InterPro" id="IPR036942">
    <property type="entry name" value="Beta-barrel_TonB_sf"/>
</dbReference>
<name>A0ABM8W9T8_9BURK</name>
<evidence type="ECO:0000256" key="11">
    <source>
        <dbReference type="ARBA" id="ARBA00023136"/>
    </source>
</evidence>
<keyword evidence="11 14" id="KW-0472">Membrane</keyword>
<keyword evidence="20" id="KW-1185">Reference proteome</keyword>
<evidence type="ECO:0000256" key="17">
    <source>
        <dbReference type="SAM" id="MobiDB-lite"/>
    </source>
</evidence>
<evidence type="ECO:0000256" key="10">
    <source>
        <dbReference type="ARBA" id="ARBA00023077"/>
    </source>
</evidence>
<protein>
    <submittedName>
        <fullName evidence="19">Ferric-anguibactin receptor FatA</fullName>
    </submittedName>
</protein>
<evidence type="ECO:0000256" key="2">
    <source>
        <dbReference type="ARBA" id="ARBA00009810"/>
    </source>
</evidence>
<keyword evidence="7" id="KW-0732">Signal</keyword>
<comment type="subcellular location">
    <subcellularLocation>
        <location evidence="1 14">Cell outer membrane</location>
        <topology evidence="1 14">Multi-pass membrane protein</topology>
    </subcellularLocation>
</comment>
<dbReference type="InterPro" id="IPR010105">
    <property type="entry name" value="TonB_sidphr_rcpt"/>
</dbReference>
<evidence type="ECO:0000256" key="15">
    <source>
        <dbReference type="PROSITE-ProRule" id="PRU10144"/>
    </source>
</evidence>
<dbReference type="Gene3D" id="3.55.50.30">
    <property type="match status" value="1"/>
</dbReference>
<dbReference type="NCBIfam" id="TIGR01783">
    <property type="entry name" value="TonB-siderophor"/>
    <property type="match status" value="1"/>
</dbReference>
<evidence type="ECO:0000313" key="20">
    <source>
        <dbReference type="Proteomes" id="UP000706525"/>
    </source>
</evidence>
<evidence type="ECO:0000256" key="6">
    <source>
        <dbReference type="ARBA" id="ARBA00022692"/>
    </source>
</evidence>
<dbReference type="InterPro" id="IPR012910">
    <property type="entry name" value="Plug_dom"/>
</dbReference>